<organism evidence="1 2">
    <name type="scientific">Mycolicibacterium chlorophenolicum</name>
    <dbReference type="NCBI Taxonomy" id="37916"/>
    <lineage>
        <taxon>Bacteria</taxon>
        <taxon>Bacillati</taxon>
        <taxon>Actinomycetota</taxon>
        <taxon>Actinomycetes</taxon>
        <taxon>Mycobacteriales</taxon>
        <taxon>Mycobacteriaceae</taxon>
        <taxon>Mycolicibacterium</taxon>
    </lineage>
</organism>
<dbReference type="STRING" id="37916.MCHLDSM_05069"/>
<evidence type="ECO:0000313" key="2">
    <source>
        <dbReference type="Proteomes" id="UP000036513"/>
    </source>
</evidence>
<reference evidence="1 2" key="1">
    <citation type="journal article" date="2015" name="Genome Biol. Evol.">
        <title>Characterization of Three Mycobacterium spp. with Potential Use in Bioremediation by Genome Sequencing and Comparative Genomics.</title>
        <authorList>
            <person name="Das S."/>
            <person name="Pettersson B.M."/>
            <person name="Behra P.R."/>
            <person name="Ramesh M."/>
            <person name="Dasgupta S."/>
            <person name="Bhattacharya A."/>
            <person name="Kirsebom L.A."/>
        </authorList>
    </citation>
    <scope>NUCLEOTIDE SEQUENCE [LARGE SCALE GENOMIC DNA]</scope>
    <source>
        <strain evidence="1 2">DSM 43826</strain>
    </source>
</reference>
<dbReference type="AlphaFoldDB" id="A0A0J6YBG6"/>
<name>A0A0J6YBG6_9MYCO</name>
<dbReference type="PATRIC" id="fig|37916.4.peg.5074"/>
<comment type="caution">
    <text evidence="1">The sequence shown here is derived from an EMBL/GenBank/DDBJ whole genome shotgun (WGS) entry which is preliminary data.</text>
</comment>
<keyword evidence="2" id="KW-1185">Reference proteome</keyword>
<gene>
    <name evidence="1" type="ORF">MCHLDSM_05069</name>
</gene>
<sequence>MEAVPYVGDLAGTGFFIAKETTTPDTQWWLIAVKTRDGQPAFPPVSLNTTSEPPRCFLNVDSVLCLNDYRAPVTAWVVDATSGRVSYQGPTDLRVDGADLTVRQIGVASVATTQGQGVFGVGPRATTSWFVPGDGDIPPNALDEPGATGFLTTQSASDPRSSAKTVFSARDGRVVTPPVAAGAEVDEAVTYPGGFAAEVTTDDGPTEVQFFDEEGQRVGDRGQSGRLSTATLTYPIVEGDNGKWMVFAPDGTRILEADGEVPTGVRVVGDVLFANRTSNASFPEWQQYDWRTGKEGTTCPFDMRSRYRGSDDEVGVFAVDNPQAGILARGRSLSTCDELWSLPARADSSAQIWHIDTALIRSSDDGDELMSLVPRNQ</sequence>
<proteinExistence type="predicted"/>
<accession>A0A0J6YBG6</accession>
<evidence type="ECO:0000313" key="1">
    <source>
        <dbReference type="EMBL" id="KMO70181.1"/>
    </source>
</evidence>
<protein>
    <submittedName>
        <fullName evidence="1">Uncharacterized protein</fullName>
    </submittedName>
</protein>
<dbReference type="Proteomes" id="UP000036513">
    <property type="component" value="Unassembled WGS sequence"/>
</dbReference>
<dbReference type="EMBL" id="JYNL01000064">
    <property type="protein sequence ID" value="KMO70181.1"/>
    <property type="molecule type" value="Genomic_DNA"/>
</dbReference>